<dbReference type="EMBL" id="JANFQO010000007">
    <property type="protein sequence ID" value="MCQ4165055.1"/>
    <property type="molecule type" value="Genomic_DNA"/>
</dbReference>
<organism evidence="1 2">
    <name type="scientific">Tahibacter harae</name>
    <dbReference type="NCBI Taxonomy" id="2963937"/>
    <lineage>
        <taxon>Bacteria</taxon>
        <taxon>Pseudomonadati</taxon>
        <taxon>Pseudomonadota</taxon>
        <taxon>Gammaproteobacteria</taxon>
        <taxon>Lysobacterales</taxon>
        <taxon>Rhodanobacteraceae</taxon>
        <taxon>Tahibacter</taxon>
    </lineage>
</organism>
<evidence type="ECO:0000313" key="1">
    <source>
        <dbReference type="EMBL" id="MCQ4165055.1"/>
    </source>
</evidence>
<evidence type="ECO:0000313" key="2">
    <source>
        <dbReference type="Proteomes" id="UP001165498"/>
    </source>
</evidence>
<comment type="caution">
    <text evidence="1">The sequence shown here is derived from an EMBL/GenBank/DDBJ whole genome shotgun (WGS) entry which is preliminary data.</text>
</comment>
<accession>A0ABT1QRZ6</accession>
<sequence>MSPLLPAELAWYVTGRFYAAEKSGAIADYGYFLHLGGIAAPLFAAAPAESSAHFTFAAEPFQAARLSNGGLQLGLDPAGSFSVFLQRRPAGDFDDPASFARGECIGRFRRTSLVVGTTVTGAAGQALITSNVFSARLTESTPFEFGGQRYDLARMLGAGVTQFGTADGQAIMPAPAGYALVLPFTGSALALGRDGG</sequence>
<name>A0ABT1QRZ6_9GAMM</name>
<protein>
    <submittedName>
        <fullName evidence="1">Uncharacterized protein</fullName>
    </submittedName>
</protein>
<dbReference type="RefSeq" id="WP_255914112.1">
    <property type="nucleotide sequence ID" value="NZ_JANFQO010000007.1"/>
</dbReference>
<proteinExistence type="predicted"/>
<reference evidence="1" key="1">
    <citation type="submission" date="2022-07" db="EMBL/GenBank/DDBJ databases">
        <title>Tahibacter sp., a new gammaproteobacterium isolated from the silt sample collected at pig farm.</title>
        <authorList>
            <person name="Chen H."/>
        </authorList>
    </citation>
    <scope>NUCLEOTIDE SEQUENCE</scope>
    <source>
        <strain evidence="1">P2K</strain>
    </source>
</reference>
<keyword evidence="2" id="KW-1185">Reference proteome</keyword>
<dbReference type="Proteomes" id="UP001165498">
    <property type="component" value="Unassembled WGS sequence"/>
</dbReference>
<gene>
    <name evidence="1" type="ORF">NM961_10065</name>
</gene>